<gene>
    <name evidence="1" type="ORF">L202_05870</name>
</gene>
<dbReference type="GeneID" id="30157179"/>
<evidence type="ECO:0000313" key="2">
    <source>
        <dbReference type="Proteomes" id="UP000094065"/>
    </source>
</evidence>
<reference evidence="1 2" key="1">
    <citation type="submission" date="2016-06" db="EMBL/GenBank/DDBJ databases">
        <title>Evolution of pathogenesis and genome organization in the Tremellales.</title>
        <authorList>
            <person name="Cuomo C."/>
            <person name="Litvintseva A."/>
            <person name="Heitman J."/>
            <person name="Chen Y."/>
            <person name="Sun S."/>
            <person name="Springer D."/>
            <person name="Dromer F."/>
            <person name="Young S."/>
            <person name="Zeng Q."/>
            <person name="Chapman S."/>
            <person name="Gujja S."/>
            <person name="Saif S."/>
            <person name="Birren B."/>
        </authorList>
    </citation>
    <scope>NUCLEOTIDE SEQUENCE [LARGE SCALE GENOMIC DNA]</scope>
    <source>
        <strain evidence="1 2">CBS 6039</strain>
    </source>
</reference>
<dbReference type="AlphaFoldDB" id="A0A1E3HHQ2"/>
<name>A0A1E3HHQ2_9TREE</name>
<keyword evidence="2" id="KW-1185">Reference proteome</keyword>
<organism evidence="1 2">
    <name type="scientific">Cryptococcus amylolentus CBS 6039</name>
    <dbReference type="NCBI Taxonomy" id="1295533"/>
    <lineage>
        <taxon>Eukaryota</taxon>
        <taxon>Fungi</taxon>
        <taxon>Dikarya</taxon>
        <taxon>Basidiomycota</taxon>
        <taxon>Agaricomycotina</taxon>
        <taxon>Tremellomycetes</taxon>
        <taxon>Tremellales</taxon>
        <taxon>Cryptococcaceae</taxon>
        <taxon>Cryptococcus</taxon>
    </lineage>
</organism>
<accession>A0A1E3HHQ2</accession>
<proteinExistence type="predicted"/>
<comment type="caution">
    <text evidence="1">The sequence shown here is derived from an EMBL/GenBank/DDBJ whole genome shotgun (WGS) entry which is preliminary data.</text>
</comment>
<dbReference type="Proteomes" id="UP000094065">
    <property type="component" value="Unassembled WGS sequence"/>
</dbReference>
<dbReference type="EMBL" id="AWGJ01000009">
    <property type="protein sequence ID" value="ODN75882.1"/>
    <property type="molecule type" value="Genomic_DNA"/>
</dbReference>
<dbReference type="RefSeq" id="XP_018991413.1">
    <property type="nucleotide sequence ID" value="XM_019140262.1"/>
</dbReference>
<evidence type="ECO:0000313" key="1">
    <source>
        <dbReference type="EMBL" id="ODN75882.1"/>
    </source>
</evidence>
<sequence>MSANEEDQHHPSQDEADDYNVVYGVVAQVPPEYERDEFICPYISSEGDSVHLHPRMVYTKTADGTKQAELLPPDMIAKSIDIWKNDLDDDDYERLFTLSDAFSEVICNDAPPAPGGESSMEVKGNVIVPLQVNNVNNADEETDSKKPSWLVLRHYPTFWLEGLAKSFGGDEDPSIAESINKTCPSLDHKPQFLVRRPGTPLGVDTNITHEGSKYHITPSCLIGNFLAESHRTHHGDPDYQNTFTTGLLEGINHCIAESFIRDEQVMKDNNTYTSYKDDAANSETLELKLNADLADDRGFPKDIFITTSHSFIEDVTGRSSTELGAGPSQG</sequence>
<protein>
    <submittedName>
        <fullName evidence="1">Uncharacterized protein</fullName>
    </submittedName>
</protein>